<proteinExistence type="predicted"/>
<dbReference type="EMBL" id="MFSY01000122">
    <property type="protein sequence ID" value="OGI44465.1"/>
    <property type="molecule type" value="Genomic_DNA"/>
</dbReference>
<sequence length="158" mass="17667">KGLNASMTSLPYQALGCVIQKDKHLSRYGVAALDPYHLSLHIVAERAYFAMGRKGKLHIVAESREPTLDRMLEVAFLELKIGGTSFIPAAEINRLGIELHIRDKKKNIAGLQIADLLVSPMGRYVLGKRMHADWDVITSKLYRYRGKWEGAGLVVLPK</sequence>
<accession>A0A1F6THA6</accession>
<gene>
    <name evidence="1" type="ORF">A2637_00560</name>
</gene>
<dbReference type="AlphaFoldDB" id="A0A1F6THA6"/>
<reference evidence="1 2" key="1">
    <citation type="journal article" date="2016" name="Nat. Commun.">
        <title>Thousands of microbial genomes shed light on interconnected biogeochemical processes in an aquifer system.</title>
        <authorList>
            <person name="Anantharaman K."/>
            <person name="Brown C.T."/>
            <person name="Hug L.A."/>
            <person name="Sharon I."/>
            <person name="Castelle C.J."/>
            <person name="Probst A.J."/>
            <person name="Thomas B.C."/>
            <person name="Singh A."/>
            <person name="Wilkins M.J."/>
            <person name="Karaoz U."/>
            <person name="Brodie E.L."/>
            <person name="Williams K.H."/>
            <person name="Hubbard S.S."/>
            <person name="Banfield J.F."/>
        </authorList>
    </citation>
    <scope>NUCLEOTIDE SEQUENCE [LARGE SCALE GENOMIC DNA]</scope>
</reference>
<dbReference type="Proteomes" id="UP000179360">
    <property type="component" value="Unassembled WGS sequence"/>
</dbReference>
<comment type="caution">
    <text evidence="1">The sequence shown here is derived from an EMBL/GenBank/DDBJ whole genome shotgun (WGS) entry which is preliminary data.</text>
</comment>
<protein>
    <submittedName>
        <fullName evidence="1">Uncharacterized protein</fullName>
    </submittedName>
</protein>
<organism evidence="1 2">
    <name type="scientific">Candidatus Muproteobacteria bacterium RIFCSPHIGHO2_01_FULL_65_16</name>
    <dbReference type="NCBI Taxonomy" id="1817764"/>
    <lineage>
        <taxon>Bacteria</taxon>
        <taxon>Pseudomonadati</taxon>
        <taxon>Pseudomonadota</taxon>
        <taxon>Candidatus Muproteobacteria</taxon>
    </lineage>
</organism>
<evidence type="ECO:0000313" key="2">
    <source>
        <dbReference type="Proteomes" id="UP000179360"/>
    </source>
</evidence>
<evidence type="ECO:0000313" key="1">
    <source>
        <dbReference type="EMBL" id="OGI44465.1"/>
    </source>
</evidence>
<name>A0A1F6THA6_9PROT</name>
<feature type="non-terminal residue" evidence="1">
    <location>
        <position position="1"/>
    </location>
</feature>